<keyword evidence="5" id="KW-0812">Transmembrane</keyword>
<sequence length="166" mass="17663">VMALFIVSLAVAVAVPAYRSLGEVDDLTQATRRVETLFRLARDSAIRSGLPVTVVIDSIDGLVWIDTVEPLGLSSPEVRDALAYPDYAPEPGMLSALVGDQNDDELLEPGSPIGLPGTVHMELPRARARFTFEPTGAALADTLLLSGPLATRVVSVDPWTGDVTVR</sequence>
<dbReference type="EMBL" id="UINC01000566">
    <property type="protein sequence ID" value="SUZ57601.1"/>
    <property type="molecule type" value="Genomic_DNA"/>
</dbReference>
<evidence type="ECO:0000259" key="8">
    <source>
        <dbReference type="Pfam" id="PF12019"/>
    </source>
</evidence>
<gene>
    <name evidence="9" type="ORF">METZ01_LOCUS10455</name>
</gene>
<evidence type="ECO:0000256" key="1">
    <source>
        <dbReference type="ARBA" id="ARBA00004377"/>
    </source>
</evidence>
<evidence type="ECO:0000256" key="7">
    <source>
        <dbReference type="ARBA" id="ARBA00023136"/>
    </source>
</evidence>
<evidence type="ECO:0000256" key="2">
    <source>
        <dbReference type="ARBA" id="ARBA00022475"/>
    </source>
</evidence>
<evidence type="ECO:0000256" key="5">
    <source>
        <dbReference type="ARBA" id="ARBA00022692"/>
    </source>
</evidence>
<comment type="subcellular location">
    <subcellularLocation>
        <location evidence="1">Cell inner membrane</location>
        <topology evidence="1">Single-pass membrane protein</topology>
    </subcellularLocation>
</comment>
<keyword evidence="7" id="KW-0472">Membrane</keyword>
<dbReference type="Pfam" id="PF12019">
    <property type="entry name" value="GspH"/>
    <property type="match status" value="1"/>
</dbReference>
<keyword evidence="3" id="KW-0488">Methylation</keyword>
<dbReference type="AlphaFoldDB" id="A0A381NSM9"/>
<evidence type="ECO:0000256" key="4">
    <source>
        <dbReference type="ARBA" id="ARBA00022519"/>
    </source>
</evidence>
<dbReference type="SUPFAM" id="SSF54523">
    <property type="entry name" value="Pili subunits"/>
    <property type="match status" value="1"/>
</dbReference>
<evidence type="ECO:0000256" key="6">
    <source>
        <dbReference type="ARBA" id="ARBA00022989"/>
    </source>
</evidence>
<name>A0A381NSM9_9ZZZZ</name>
<keyword evidence="6" id="KW-1133">Transmembrane helix</keyword>
<keyword evidence="2" id="KW-1003">Cell membrane</keyword>
<evidence type="ECO:0000313" key="9">
    <source>
        <dbReference type="EMBL" id="SUZ57601.1"/>
    </source>
</evidence>
<accession>A0A381NSM9</accession>
<feature type="non-terminal residue" evidence="9">
    <location>
        <position position="1"/>
    </location>
</feature>
<evidence type="ECO:0000256" key="3">
    <source>
        <dbReference type="ARBA" id="ARBA00022481"/>
    </source>
</evidence>
<proteinExistence type="predicted"/>
<dbReference type="InterPro" id="IPR045584">
    <property type="entry name" value="Pilin-like"/>
</dbReference>
<feature type="domain" description="General secretion pathway GspH" evidence="8">
    <location>
        <begin position="30"/>
        <end position="158"/>
    </location>
</feature>
<reference evidence="9" key="1">
    <citation type="submission" date="2018-05" db="EMBL/GenBank/DDBJ databases">
        <authorList>
            <person name="Lanie J.A."/>
            <person name="Ng W.-L."/>
            <person name="Kazmierczak K.M."/>
            <person name="Andrzejewski T.M."/>
            <person name="Davidsen T.M."/>
            <person name="Wayne K.J."/>
            <person name="Tettelin H."/>
            <person name="Glass J.I."/>
            <person name="Rusch D."/>
            <person name="Podicherti R."/>
            <person name="Tsui H.-C.T."/>
            <person name="Winkler M.E."/>
        </authorList>
    </citation>
    <scope>NUCLEOTIDE SEQUENCE</scope>
</reference>
<keyword evidence="4" id="KW-0997">Cell inner membrane</keyword>
<dbReference type="GO" id="GO:0015627">
    <property type="term" value="C:type II protein secretion system complex"/>
    <property type="evidence" value="ECO:0007669"/>
    <property type="project" value="InterPro"/>
</dbReference>
<dbReference type="GO" id="GO:0005886">
    <property type="term" value="C:plasma membrane"/>
    <property type="evidence" value="ECO:0007669"/>
    <property type="project" value="UniProtKB-SubCell"/>
</dbReference>
<protein>
    <recommendedName>
        <fullName evidence="8">General secretion pathway GspH domain-containing protein</fullName>
    </recommendedName>
</protein>
<organism evidence="9">
    <name type="scientific">marine metagenome</name>
    <dbReference type="NCBI Taxonomy" id="408172"/>
    <lineage>
        <taxon>unclassified sequences</taxon>
        <taxon>metagenomes</taxon>
        <taxon>ecological metagenomes</taxon>
    </lineage>
</organism>
<dbReference type="InterPro" id="IPR022346">
    <property type="entry name" value="T2SS_GspH"/>
</dbReference>
<dbReference type="GO" id="GO:0015628">
    <property type="term" value="P:protein secretion by the type II secretion system"/>
    <property type="evidence" value="ECO:0007669"/>
    <property type="project" value="InterPro"/>
</dbReference>